<keyword evidence="6 8" id="KW-0030">Aminoacyl-tRNA synthetase</keyword>
<dbReference type="SUPFAM" id="SSF50249">
    <property type="entry name" value="Nucleic acid-binding proteins"/>
    <property type="match status" value="1"/>
</dbReference>
<comment type="cofactor">
    <cofactor evidence="8 9">
        <name>Mg(2+)</name>
        <dbReference type="ChEBI" id="CHEBI:18420"/>
    </cofactor>
    <text evidence="8 9">Binds 3 Mg(2+) ions per subunit.</text>
</comment>
<dbReference type="InterPro" id="IPR004365">
    <property type="entry name" value="NA-bd_OB_tRNA"/>
</dbReference>
<feature type="binding site" evidence="8">
    <location>
        <position position="422"/>
    </location>
    <ligand>
        <name>Mg(2+)</name>
        <dbReference type="ChEBI" id="CHEBI:18420"/>
        <label>2</label>
    </ligand>
</feature>
<sequence length="507" mass="58213">MSTQSFSEQEKIRREKLQKLKEAGIEPYPAALFPVSHFSADIKNNFTEEKKEEFAQVCVAGRIMSINDKGKVFFIKIQDKQGLIQLYVKRDELCPGEDKSFWENVVKHGIDLGDFIGVTGFVFITKTGETSIHTQTLTLLAKSLKPLPVVKRDEEGNVFDEVTDPEFKYRQRYADLIINPAVRETFLKRTLLVNSIREFLNKEGALEVETPVLQSIPGGAAARPFKTHHNALDVPFYLRIANELYLKRLIVGGFDWVYEFSRNFRNEGMDRTHNPEFTILEFYVAYKDYYWMMETTEQLLEKAAQDVCGTTDVPVGDKTISFKAPFQRVSIYDAIKEHTGHDVSALDEEGLRTVCSQLNIHVDKTMGKGKLIDEIFGAKCEAHYIQPTFIIDYPVEMSPLTKKHRSKPGLVERFELMINGKEIANAYSELNDPVEQRERFEEQAKLLERGDEEAMYIDYDFLRALEYGMPPTSGIGFGVDRLVMLLTNQPSIQDVLFFPQMRPEKMD</sequence>
<dbReference type="InterPro" id="IPR045864">
    <property type="entry name" value="aa-tRNA-synth_II/BPL/LPL"/>
</dbReference>
<protein>
    <recommendedName>
        <fullName evidence="8">Lysine--tRNA ligase</fullName>
        <ecNumber evidence="8">6.1.1.6</ecNumber>
    </recommendedName>
    <alternativeName>
        <fullName evidence="8">Lysyl-tRNA synthetase</fullName>
        <shortName evidence="8">LysRS</shortName>
    </alternativeName>
</protein>
<evidence type="ECO:0000256" key="1">
    <source>
        <dbReference type="ARBA" id="ARBA00008226"/>
    </source>
</evidence>
<dbReference type="PANTHER" id="PTHR42918:SF15">
    <property type="entry name" value="LYSINE--TRNA LIGASE, CHLOROPLASTIC_MITOCHONDRIAL"/>
    <property type="match status" value="1"/>
</dbReference>
<feature type="binding site" evidence="8">
    <location>
        <position position="415"/>
    </location>
    <ligand>
        <name>Mg(2+)</name>
        <dbReference type="ChEBI" id="CHEBI:18420"/>
        <label>1</label>
    </ligand>
</feature>
<keyword evidence="4 8" id="KW-0547">Nucleotide-binding</keyword>
<dbReference type="NCBIfam" id="TIGR00499">
    <property type="entry name" value="lysS_bact"/>
    <property type="match status" value="1"/>
</dbReference>
<dbReference type="InterPro" id="IPR012340">
    <property type="entry name" value="NA-bd_OB-fold"/>
</dbReference>
<keyword evidence="8 9" id="KW-0460">Magnesium</keyword>
<evidence type="ECO:0000256" key="7">
    <source>
        <dbReference type="ARBA" id="ARBA00048573"/>
    </source>
</evidence>
<comment type="caution">
    <text evidence="11">The sequence shown here is derived from an EMBL/GenBank/DDBJ whole genome shotgun (WGS) entry which is preliminary data.</text>
</comment>
<dbReference type="InterPro" id="IPR018149">
    <property type="entry name" value="Lys-tRNA-synth_II_C"/>
</dbReference>
<keyword evidence="3 8" id="KW-0479">Metal-binding</keyword>
<proteinExistence type="inferred from homology"/>
<evidence type="ECO:0000256" key="9">
    <source>
        <dbReference type="RuleBase" id="RU000336"/>
    </source>
</evidence>
<keyword evidence="12" id="KW-1185">Reference proteome</keyword>
<evidence type="ECO:0000256" key="3">
    <source>
        <dbReference type="ARBA" id="ARBA00022723"/>
    </source>
</evidence>
<reference evidence="11 12" key="1">
    <citation type="submission" date="2021-11" db="EMBL/GenBank/DDBJ databases">
        <title>Genomic of Niabella pedocola.</title>
        <authorList>
            <person name="Wu T."/>
        </authorList>
    </citation>
    <scope>NUCLEOTIDE SEQUENCE [LARGE SCALE GENOMIC DNA]</scope>
    <source>
        <strain evidence="11 12">JCM 31011</strain>
    </source>
</reference>
<dbReference type="PRINTS" id="PR00982">
    <property type="entry name" value="TRNASYNTHLYS"/>
</dbReference>
<comment type="subcellular location">
    <subcellularLocation>
        <location evidence="8">Cytoplasm</location>
    </subcellularLocation>
</comment>
<keyword evidence="5 8" id="KW-0067">ATP-binding</keyword>
<gene>
    <name evidence="8 11" type="primary">lysS</name>
    <name evidence="11" type="ORF">LQ567_15865</name>
</gene>
<dbReference type="Gene3D" id="2.40.50.140">
    <property type="entry name" value="Nucleic acid-binding proteins"/>
    <property type="match status" value="1"/>
</dbReference>
<evidence type="ECO:0000313" key="12">
    <source>
        <dbReference type="Proteomes" id="UP001199816"/>
    </source>
</evidence>
<dbReference type="InterPro" id="IPR006195">
    <property type="entry name" value="aa-tRNA-synth_II"/>
</dbReference>
<dbReference type="CDD" id="cd00775">
    <property type="entry name" value="LysRS_core"/>
    <property type="match status" value="1"/>
</dbReference>
<dbReference type="PROSITE" id="PS50862">
    <property type="entry name" value="AA_TRNA_LIGASE_II"/>
    <property type="match status" value="1"/>
</dbReference>
<evidence type="ECO:0000256" key="8">
    <source>
        <dbReference type="HAMAP-Rule" id="MF_00252"/>
    </source>
</evidence>
<dbReference type="EMBL" id="JAJNEC010000005">
    <property type="protein sequence ID" value="MCD2424257.1"/>
    <property type="molecule type" value="Genomic_DNA"/>
</dbReference>
<evidence type="ECO:0000313" key="11">
    <source>
        <dbReference type="EMBL" id="MCD2424257.1"/>
    </source>
</evidence>
<comment type="catalytic activity">
    <reaction evidence="7 8 9">
        <text>tRNA(Lys) + L-lysine + ATP = L-lysyl-tRNA(Lys) + AMP + diphosphate</text>
        <dbReference type="Rhea" id="RHEA:20792"/>
        <dbReference type="Rhea" id="RHEA-COMP:9696"/>
        <dbReference type="Rhea" id="RHEA-COMP:9697"/>
        <dbReference type="ChEBI" id="CHEBI:30616"/>
        <dbReference type="ChEBI" id="CHEBI:32551"/>
        <dbReference type="ChEBI" id="CHEBI:33019"/>
        <dbReference type="ChEBI" id="CHEBI:78442"/>
        <dbReference type="ChEBI" id="CHEBI:78529"/>
        <dbReference type="ChEBI" id="CHEBI:456215"/>
        <dbReference type="EC" id="6.1.1.6"/>
    </reaction>
</comment>
<evidence type="ECO:0000256" key="4">
    <source>
        <dbReference type="ARBA" id="ARBA00022741"/>
    </source>
</evidence>
<dbReference type="PANTHER" id="PTHR42918">
    <property type="entry name" value="LYSYL-TRNA SYNTHETASE"/>
    <property type="match status" value="1"/>
</dbReference>
<dbReference type="InterPro" id="IPR002313">
    <property type="entry name" value="Lys-tRNA-ligase_II"/>
</dbReference>
<dbReference type="GO" id="GO:0004824">
    <property type="term" value="F:lysine-tRNA ligase activity"/>
    <property type="evidence" value="ECO:0007669"/>
    <property type="project" value="UniProtKB-EC"/>
</dbReference>
<organism evidence="11 12">
    <name type="scientific">Niabella pedocola</name>
    <dbReference type="NCBI Taxonomy" id="1752077"/>
    <lineage>
        <taxon>Bacteria</taxon>
        <taxon>Pseudomonadati</taxon>
        <taxon>Bacteroidota</taxon>
        <taxon>Chitinophagia</taxon>
        <taxon>Chitinophagales</taxon>
        <taxon>Chitinophagaceae</taxon>
        <taxon>Niabella</taxon>
    </lineage>
</organism>
<dbReference type="CDD" id="cd04322">
    <property type="entry name" value="LysRS_N"/>
    <property type="match status" value="1"/>
</dbReference>
<keyword evidence="8" id="KW-0648">Protein biosynthesis</keyword>
<dbReference type="SUPFAM" id="SSF55681">
    <property type="entry name" value="Class II aaRS and biotin synthetases"/>
    <property type="match status" value="1"/>
</dbReference>
<dbReference type="HAMAP" id="MF_00252">
    <property type="entry name" value="Lys_tRNA_synth_class2"/>
    <property type="match status" value="1"/>
</dbReference>
<dbReference type="RefSeq" id="WP_231005729.1">
    <property type="nucleotide sequence ID" value="NZ_JAJNEC010000005.1"/>
</dbReference>
<evidence type="ECO:0000259" key="10">
    <source>
        <dbReference type="PROSITE" id="PS50862"/>
    </source>
</evidence>
<dbReference type="InterPro" id="IPR044136">
    <property type="entry name" value="Lys-tRNA-ligase_II_N"/>
</dbReference>
<dbReference type="Pfam" id="PF01336">
    <property type="entry name" value="tRNA_anti-codon"/>
    <property type="match status" value="1"/>
</dbReference>
<dbReference type="NCBIfam" id="NF001756">
    <property type="entry name" value="PRK00484.1"/>
    <property type="match status" value="1"/>
</dbReference>
<feature type="domain" description="Aminoacyl-transfer RNA synthetases class-II family profile" evidence="10">
    <location>
        <begin position="189"/>
        <end position="503"/>
    </location>
</feature>
<comment type="similarity">
    <text evidence="1 8">Belongs to the class-II aminoacyl-tRNA synthetase family.</text>
</comment>
<keyword evidence="2 8" id="KW-0436">Ligase</keyword>
<dbReference type="EC" id="6.1.1.6" evidence="8"/>
<comment type="subunit">
    <text evidence="8">Homodimer.</text>
</comment>
<evidence type="ECO:0000256" key="2">
    <source>
        <dbReference type="ARBA" id="ARBA00022598"/>
    </source>
</evidence>
<name>A0ABS8PT63_9BACT</name>
<evidence type="ECO:0000256" key="5">
    <source>
        <dbReference type="ARBA" id="ARBA00022840"/>
    </source>
</evidence>
<keyword evidence="8" id="KW-0963">Cytoplasm</keyword>
<feature type="binding site" evidence="8">
    <location>
        <position position="422"/>
    </location>
    <ligand>
        <name>Mg(2+)</name>
        <dbReference type="ChEBI" id="CHEBI:18420"/>
        <label>1</label>
    </ligand>
</feature>
<dbReference type="Gene3D" id="3.30.930.10">
    <property type="entry name" value="Bira Bifunctional Protein, Domain 2"/>
    <property type="match status" value="1"/>
</dbReference>
<evidence type="ECO:0000256" key="6">
    <source>
        <dbReference type="ARBA" id="ARBA00023146"/>
    </source>
</evidence>
<accession>A0ABS8PT63</accession>
<dbReference type="Proteomes" id="UP001199816">
    <property type="component" value="Unassembled WGS sequence"/>
</dbReference>
<dbReference type="Pfam" id="PF00152">
    <property type="entry name" value="tRNA-synt_2"/>
    <property type="match status" value="1"/>
</dbReference>
<dbReference type="InterPro" id="IPR004364">
    <property type="entry name" value="Aa-tRNA-synt_II"/>
</dbReference>